<dbReference type="Proteomes" id="UP000285757">
    <property type="component" value="Unassembled WGS sequence"/>
</dbReference>
<comment type="caution">
    <text evidence="1">The sequence shown here is derived from an EMBL/GenBank/DDBJ whole genome shotgun (WGS) entry which is preliminary data.</text>
</comment>
<dbReference type="RefSeq" id="WP_123531977.1">
    <property type="nucleotide sequence ID" value="NZ_MOBU01000006.1"/>
</dbReference>
<dbReference type="EMBL" id="MOBU01000006">
    <property type="protein sequence ID" value="RON69679.1"/>
    <property type="molecule type" value="Genomic_DNA"/>
</dbReference>
<accession>A0A423LMX8</accession>
<sequence length="109" mass="12339">MHIIRSEQIAFFFDDLILKFARQIFPDMKAAHAEAVAGGTDTAWLARLTDCINEAHAYGFTQDRDIISFVELSLSLGGDFMRQNDVHQLLTDQSITPHERMGRMLLALT</sequence>
<reference evidence="1 2" key="1">
    <citation type="submission" date="2016-10" db="EMBL/GenBank/DDBJ databases">
        <title>Comparative genome analysis of multiple Pseudomonas spp. focuses on biocontrol and plant growth promoting traits.</title>
        <authorList>
            <person name="Tao X.-Y."/>
            <person name="Taylor C.G."/>
        </authorList>
    </citation>
    <scope>NUCLEOTIDE SEQUENCE [LARGE SCALE GENOMIC DNA]</scope>
    <source>
        <strain evidence="1 2">24D3</strain>
    </source>
</reference>
<organism evidence="1 2">
    <name type="scientific">Pseudomonas fluorescens</name>
    <dbReference type="NCBI Taxonomy" id="294"/>
    <lineage>
        <taxon>Bacteria</taxon>
        <taxon>Pseudomonadati</taxon>
        <taxon>Pseudomonadota</taxon>
        <taxon>Gammaproteobacteria</taxon>
        <taxon>Pseudomonadales</taxon>
        <taxon>Pseudomonadaceae</taxon>
        <taxon>Pseudomonas</taxon>
    </lineage>
</organism>
<protein>
    <submittedName>
        <fullName evidence="1">Uncharacterized protein</fullName>
    </submittedName>
</protein>
<evidence type="ECO:0000313" key="2">
    <source>
        <dbReference type="Proteomes" id="UP000285757"/>
    </source>
</evidence>
<proteinExistence type="predicted"/>
<evidence type="ECO:0000313" key="1">
    <source>
        <dbReference type="EMBL" id="RON69679.1"/>
    </source>
</evidence>
<gene>
    <name evidence="1" type="ORF">BK671_09700</name>
</gene>
<name>A0A423LMX8_PSEFL</name>
<dbReference type="AlphaFoldDB" id="A0A423LMX8"/>